<dbReference type="InterPro" id="IPR001482">
    <property type="entry name" value="T2SS/T4SS_dom"/>
</dbReference>
<dbReference type="PANTHER" id="PTHR30258">
    <property type="entry name" value="TYPE II SECRETION SYSTEM PROTEIN GSPE-RELATED"/>
    <property type="match status" value="1"/>
</dbReference>
<name>A0A2H0MNK4_9BACT</name>
<sequence>MSLIDELFKKGAINKEKATSLSFEAKESGKKDEEVILEKGVVPEDVLFQLKSEILKIPLKEVAVQDVPLEILELIPEETAKYYQMIPLGRKENLLEVGMVYPEDLKAQEALKFFARQQNFNFQVCLIAPTAFNNLLKQYRTLKKEVGRALEELETELKTEKVRFPRTAAEFERLAEEAPITKIVAVVLRHAVEGGASDIHIEPTRTRLRIRFRLLGFLHSSIFLPMRVHPAVVARIKILSNLKIDETRTPQDGRFSTKIDNKDIDFRVSTFPTTLGEKVAIRVLDPTVGMKKFEELGLEERNYQVASRAIKKPYGLLLSCGPTGCGKTTTLYAILNLLNKEERNIVTLEDPVEYFIEGVNQSQVRPEIGYDFPVGLRHVLRQDPDIVMVGEIRDEATAALAIHAALTGHLVLSTLHTSDALGAVPRLIDLGVKPYLLSPTLTCIIAQRLIRRLCDECKKKIKPKKEIRDLILKEVENLPAQVKKDIKIPKPLTIWAPVGCKKCGEEGFSGRIGIFEVMEMTDALADIILGVPTMESLAEEAKRQGMTTLKQDGIIKVINGITTIEEVLRITEEQY</sequence>
<dbReference type="SUPFAM" id="SSF160246">
    <property type="entry name" value="EspE N-terminal domain-like"/>
    <property type="match status" value="1"/>
</dbReference>
<dbReference type="InterPro" id="IPR037257">
    <property type="entry name" value="T2SS_E_N_sf"/>
</dbReference>
<dbReference type="PROSITE" id="PS00662">
    <property type="entry name" value="T2SP_E"/>
    <property type="match status" value="1"/>
</dbReference>
<reference evidence="6 7" key="1">
    <citation type="submission" date="2017-09" db="EMBL/GenBank/DDBJ databases">
        <title>Depth-based differentiation of microbial function through sediment-hosted aquifers and enrichment of novel symbionts in the deep terrestrial subsurface.</title>
        <authorList>
            <person name="Probst A.J."/>
            <person name="Ladd B."/>
            <person name="Jarett J.K."/>
            <person name="Geller-Mcgrath D.E."/>
            <person name="Sieber C.M."/>
            <person name="Emerson J.B."/>
            <person name="Anantharaman K."/>
            <person name="Thomas B.C."/>
            <person name="Malmstrom R."/>
            <person name="Stieglmeier M."/>
            <person name="Klingl A."/>
            <person name="Woyke T."/>
            <person name="Ryan C.M."/>
            <person name="Banfield J.F."/>
        </authorList>
    </citation>
    <scope>NUCLEOTIDE SEQUENCE [LARGE SCALE GENOMIC DNA]</scope>
    <source>
        <strain evidence="6">CG11_big_fil_rev_8_21_14_0_20_39_9</strain>
    </source>
</reference>
<dbReference type="AlphaFoldDB" id="A0A2H0MNK4"/>
<proteinExistence type="inferred from homology"/>
<evidence type="ECO:0000259" key="5">
    <source>
        <dbReference type="PROSITE" id="PS00662"/>
    </source>
</evidence>
<comment type="caution">
    <text evidence="6">The sequence shown here is derived from an EMBL/GenBank/DDBJ whole genome shotgun (WGS) entry which is preliminary data.</text>
</comment>
<evidence type="ECO:0000256" key="4">
    <source>
        <dbReference type="SAM" id="Coils"/>
    </source>
</evidence>
<evidence type="ECO:0000256" key="1">
    <source>
        <dbReference type="ARBA" id="ARBA00006611"/>
    </source>
</evidence>
<keyword evidence="3" id="KW-0067">ATP-binding</keyword>
<dbReference type="Pfam" id="PF00437">
    <property type="entry name" value="T2SSE"/>
    <property type="match status" value="1"/>
</dbReference>
<evidence type="ECO:0000256" key="3">
    <source>
        <dbReference type="ARBA" id="ARBA00022840"/>
    </source>
</evidence>
<dbReference type="Gene3D" id="3.30.300.160">
    <property type="entry name" value="Type II secretion system, protein E, N-terminal domain"/>
    <property type="match status" value="1"/>
</dbReference>
<dbReference type="InterPro" id="IPR027417">
    <property type="entry name" value="P-loop_NTPase"/>
</dbReference>
<dbReference type="CDD" id="cd01129">
    <property type="entry name" value="PulE-GspE-like"/>
    <property type="match status" value="1"/>
</dbReference>
<dbReference type="SUPFAM" id="SSF52540">
    <property type="entry name" value="P-loop containing nucleoside triphosphate hydrolases"/>
    <property type="match status" value="1"/>
</dbReference>
<dbReference type="Pfam" id="PF05157">
    <property type="entry name" value="MshEN"/>
    <property type="match status" value="1"/>
</dbReference>
<feature type="coiled-coil region" evidence="4">
    <location>
        <begin position="132"/>
        <end position="163"/>
    </location>
</feature>
<evidence type="ECO:0000313" key="6">
    <source>
        <dbReference type="EMBL" id="PIQ98257.1"/>
    </source>
</evidence>
<feature type="domain" description="Bacterial type II secretion system protein E" evidence="5">
    <location>
        <begin position="380"/>
        <end position="394"/>
    </location>
</feature>
<dbReference type="GO" id="GO:0005524">
    <property type="term" value="F:ATP binding"/>
    <property type="evidence" value="ECO:0007669"/>
    <property type="project" value="UniProtKB-KW"/>
</dbReference>
<dbReference type="Gene3D" id="3.30.450.90">
    <property type="match status" value="1"/>
</dbReference>
<dbReference type="GO" id="GO:0016887">
    <property type="term" value="F:ATP hydrolysis activity"/>
    <property type="evidence" value="ECO:0007669"/>
    <property type="project" value="TreeGrafter"/>
</dbReference>
<dbReference type="Gene3D" id="3.40.50.300">
    <property type="entry name" value="P-loop containing nucleotide triphosphate hydrolases"/>
    <property type="match status" value="1"/>
</dbReference>
<dbReference type="PANTHER" id="PTHR30258:SF1">
    <property type="entry name" value="PROTEIN TRANSPORT PROTEIN HOFB HOMOLOG"/>
    <property type="match status" value="1"/>
</dbReference>
<organism evidence="6 7">
    <name type="scientific">Candidatus Nealsonbacteria bacterium CG11_big_fil_rev_8_21_14_0_20_39_9</name>
    <dbReference type="NCBI Taxonomy" id="1974715"/>
    <lineage>
        <taxon>Bacteria</taxon>
        <taxon>Candidatus Nealsoniibacteriota</taxon>
    </lineage>
</organism>
<comment type="similarity">
    <text evidence="1">Belongs to the GSP E family.</text>
</comment>
<dbReference type="InterPro" id="IPR007831">
    <property type="entry name" value="T2SS_GspE_N"/>
</dbReference>
<dbReference type="EMBL" id="PCWI01000049">
    <property type="protein sequence ID" value="PIQ98257.1"/>
    <property type="molecule type" value="Genomic_DNA"/>
</dbReference>
<keyword evidence="2" id="KW-0547">Nucleotide-binding</keyword>
<gene>
    <name evidence="6" type="ORF">COV64_02325</name>
</gene>
<accession>A0A2H0MNK4</accession>
<protein>
    <recommendedName>
        <fullName evidence="5">Bacterial type II secretion system protein E domain-containing protein</fullName>
    </recommendedName>
</protein>
<evidence type="ECO:0000313" key="7">
    <source>
        <dbReference type="Proteomes" id="UP000229381"/>
    </source>
</evidence>
<evidence type="ECO:0000256" key="2">
    <source>
        <dbReference type="ARBA" id="ARBA00022741"/>
    </source>
</evidence>
<dbReference type="Proteomes" id="UP000229381">
    <property type="component" value="Unassembled WGS sequence"/>
</dbReference>
<keyword evidence="4" id="KW-0175">Coiled coil</keyword>
<dbReference type="GO" id="GO:0005886">
    <property type="term" value="C:plasma membrane"/>
    <property type="evidence" value="ECO:0007669"/>
    <property type="project" value="TreeGrafter"/>
</dbReference>